<evidence type="ECO:0000313" key="2">
    <source>
        <dbReference type="Proteomes" id="UP000176294"/>
    </source>
</evidence>
<evidence type="ECO:0000313" key="1">
    <source>
        <dbReference type="EMBL" id="OGX87291.1"/>
    </source>
</evidence>
<dbReference type="RefSeq" id="WP_070726462.1">
    <property type="nucleotide sequence ID" value="NZ_MDZB01000091.1"/>
</dbReference>
<reference evidence="1 2" key="1">
    <citation type="submission" date="2016-08" db="EMBL/GenBank/DDBJ databases">
        <title>Hymenobacter coccineus sp. nov., Hymenobacter lapidarius sp. nov. and Hymenobacter glacialis sp. nov., isolated from Antarctic soil.</title>
        <authorList>
            <person name="Sedlacek I."/>
            <person name="Kralova S."/>
            <person name="Kyrova K."/>
            <person name="Maslanova I."/>
            <person name="Stankova E."/>
            <person name="Vrbovska V."/>
            <person name="Nemec M."/>
            <person name="Bartak M."/>
            <person name="Svec P."/>
            <person name="Busse H.-J."/>
            <person name="Pantucek R."/>
        </authorList>
    </citation>
    <scope>NUCLEOTIDE SEQUENCE [LARGE SCALE GENOMIC DNA]</scope>
    <source>
        <strain evidence="1 2">CCM 8643</strain>
    </source>
</reference>
<protein>
    <submittedName>
        <fullName evidence="1">Thiol-disulfide oxidoreductase DCC</fullName>
    </submittedName>
</protein>
<dbReference type="PANTHER" id="PTHR33639:SF2">
    <property type="entry name" value="DUF393 DOMAIN-CONTAINING PROTEIN"/>
    <property type="match status" value="1"/>
</dbReference>
<dbReference type="InterPro" id="IPR052927">
    <property type="entry name" value="DCC_oxidoreductase"/>
</dbReference>
<dbReference type="Proteomes" id="UP000176294">
    <property type="component" value="Unassembled WGS sequence"/>
</dbReference>
<dbReference type="OrthoDB" id="9785438at2"/>
<dbReference type="EMBL" id="MDZB01000091">
    <property type="protein sequence ID" value="OGX87291.1"/>
    <property type="molecule type" value="Genomic_DNA"/>
</dbReference>
<name>A0A1G1T8T7_9BACT</name>
<dbReference type="AlphaFoldDB" id="A0A1G1T8T7"/>
<keyword evidence="2" id="KW-1185">Reference proteome</keyword>
<dbReference type="Pfam" id="PF04134">
    <property type="entry name" value="DCC1-like"/>
    <property type="match status" value="1"/>
</dbReference>
<dbReference type="PANTHER" id="PTHR33639">
    <property type="entry name" value="THIOL-DISULFIDE OXIDOREDUCTASE DCC"/>
    <property type="match status" value="1"/>
</dbReference>
<dbReference type="InterPro" id="IPR007263">
    <property type="entry name" value="DCC1-like"/>
</dbReference>
<accession>A0A1G1T8T7</accession>
<comment type="caution">
    <text evidence="1">The sequence shown here is derived from an EMBL/GenBank/DDBJ whole genome shotgun (WGS) entry which is preliminary data.</text>
</comment>
<sequence length="139" mass="15112">MPDSAADIILFDGVCNLCNGFVQFIIRQDPAGRFRFAALQSPAAHALLAAQGLATAALPAPDPDSVLLLSGGRLYSHSTAVLRIAHGLGGGWRLAAVGWVLPLPWRDALYRFVARHRYQWFGRQASCMLPSPALRSRFL</sequence>
<organism evidence="1 2">
    <name type="scientific">Hymenobacter lapidarius</name>
    <dbReference type="NCBI Taxonomy" id="1908237"/>
    <lineage>
        <taxon>Bacteria</taxon>
        <taxon>Pseudomonadati</taxon>
        <taxon>Bacteroidota</taxon>
        <taxon>Cytophagia</taxon>
        <taxon>Cytophagales</taxon>
        <taxon>Hymenobacteraceae</taxon>
        <taxon>Hymenobacter</taxon>
    </lineage>
</organism>
<proteinExistence type="predicted"/>
<gene>
    <name evidence="1" type="ORF">BEN47_11550</name>
</gene>
<dbReference type="GO" id="GO:0015035">
    <property type="term" value="F:protein-disulfide reductase activity"/>
    <property type="evidence" value="ECO:0007669"/>
    <property type="project" value="InterPro"/>
</dbReference>